<organism evidence="3 4">
    <name type="scientific">Mytilus edulis</name>
    <name type="common">Blue mussel</name>
    <dbReference type="NCBI Taxonomy" id="6550"/>
    <lineage>
        <taxon>Eukaryota</taxon>
        <taxon>Metazoa</taxon>
        <taxon>Spiralia</taxon>
        <taxon>Lophotrochozoa</taxon>
        <taxon>Mollusca</taxon>
        <taxon>Bivalvia</taxon>
        <taxon>Autobranchia</taxon>
        <taxon>Pteriomorphia</taxon>
        <taxon>Mytilida</taxon>
        <taxon>Mytiloidea</taxon>
        <taxon>Mytilidae</taxon>
        <taxon>Mytilinae</taxon>
        <taxon>Mytilus</taxon>
    </lineage>
</organism>
<sequence length="218" mass="24949">MPLYFWNDTTEVDDCRFVTHKYTTESGGTSYDLGCAQPETCNHLIGSIFGRRSEGHHLTCSACCNTTRLCNQDISCSNIKPNGNDNIHELTSHGNHDLRIELNDFDGNMRYAEYSIFTVADEENGYRLLVYNYSGNAGDALTYHNGMMFSTFDKDNDHGRNCAVNSKGAWWYNNCHYSNLNGKYLAGNHTSYADGIEWYQWKGNHYSLKSTQMMIRKY</sequence>
<comment type="caution">
    <text evidence="3">The sequence shown here is derived from an EMBL/GenBank/DDBJ whole genome shotgun (WGS) entry which is preliminary data.</text>
</comment>
<dbReference type="SUPFAM" id="SSF56496">
    <property type="entry name" value="Fibrinogen C-terminal domain-like"/>
    <property type="match status" value="1"/>
</dbReference>
<proteinExistence type="predicted"/>
<dbReference type="OrthoDB" id="6148853at2759"/>
<evidence type="ECO:0000256" key="1">
    <source>
        <dbReference type="ARBA" id="ARBA00023157"/>
    </source>
</evidence>
<dbReference type="GO" id="GO:0005615">
    <property type="term" value="C:extracellular space"/>
    <property type="evidence" value="ECO:0007669"/>
    <property type="project" value="TreeGrafter"/>
</dbReference>
<dbReference type="Gene3D" id="3.90.215.10">
    <property type="entry name" value="Gamma Fibrinogen, chain A, domain 1"/>
    <property type="match status" value="1"/>
</dbReference>
<dbReference type="SMART" id="SM00186">
    <property type="entry name" value="FBG"/>
    <property type="match status" value="1"/>
</dbReference>
<reference evidence="3" key="1">
    <citation type="submission" date="2021-03" db="EMBL/GenBank/DDBJ databases">
        <authorList>
            <person name="Bekaert M."/>
        </authorList>
    </citation>
    <scope>NUCLEOTIDE SEQUENCE</scope>
</reference>
<dbReference type="PANTHER" id="PTHR19143">
    <property type="entry name" value="FIBRINOGEN/TENASCIN/ANGIOPOEITIN"/>
    <property type="match status" value="1"/>
</dbReference>
<dbReference type="InterPro" id="IPR014716">
    <property type="entry name" value="Fibrinogen_a/b/g_C_1"/>
</dbReference>
<accession>A0A8S3PMP2</accession>
<dbReference type="PANTHER" id="PTHR19143:SF458">
    <property type="entry name" value="FIBRINOGEN C-TERMINAL DOMAIN-CONTAINING PROTEIN-RELATED"/>
    <property type="match status" value="1"/>
</dbReference>
<feature type="domain" description="Fibrinogen C-terminal" evidence="2">
    <location>
        <begin position="83"/>
        <end position="218"/>
    </location>
</feature>
<name>A0A8S3PMP2_MYTED</name>
<dbReference type="InterPro" id="IPR002181">
    <property type="entry name" value="Fibrinogen_a/b/g_C_dom"/>
</dbReference>
<dbReference type="PROSITE" id="PS51406">
    <property type="entry name" value="FIBRINOGEN_C_2"/>
    <property type="match status" value="1"/>
</dbReference>
<dbReference type="EMBL" id="CAJPWZ010000004">
    <property type="protein sequence ID" value="CAG2184385.1"/>
    <property type="molecule type" value="Genomic_DNA"/>
</dbReference>
<dbReference type="AlphaFoldDB" id="A0A8S3PMP2"/>
<dbReference type="InterPro" id="IPR050373">
    <property type="entry name" value="Fibrinogen_C-term_domain"/>
</dbReference>
<evidence type="ECO:0000313" key="4">
    <source>
        <dbReference type="Proteomes" id="UP000683360"/>
    </source>
</evidence>
<dbReference type="PROSITE" id="PS00514">
    <property type="entry name" value="FIBRINOGEN_C_1"/>
    <property type="match status" value="1"/>
</dbReference>
<dbReference type="Proteomes" id="UP000683360">
    <property type="component" value="Unassembled WGS sequence"/>
</dbReference>
<keyword evidence="4" id="KW-1185">Reference proteome</keyword>
<keyword evidence="1" id="KW-1015">Disulfide bond</keyword>
<dbReference type="InterPro" id="IPR036056">
    <property type="entry name" value="Fibrinogen-like_C"/>
</dbReference>
<dbReference type="InterPro" id="IPR020837">
    <property type="entry name" value="Fibrinogen_CS"/>
</dbReference>
<dbReference type="CDD" id="cd00087">
    <property type="entry name" value="FReD"/>
    <property type="match status" value="1"/>
</dbReference>
<protein>
    <recommendedName>
        <fullName evidence="2">Fibrinogen C-terminal domain-containing protein</fullName>
    </recommendedName>
</protein>
<evidence type="ECO:0000313" key="3">
    <source>
        <dbReference type="EMBL" id="CAG2184385.1"/>
    </source>
</evidence>
<dbReference type="Pfam" id="PF00147">
    <property type="entry name" value="Fibrinogen_C"/>
    <property type="match status" value="1"/>
</dbReference>
<evidence type="ECO:0000259" key="2">
    <source>
        <dbReference type="PROSITE" id="PS51406"/>
    </source>
</evidence>
<gene>
    <name evidence="3" type="ORF">MEDL_57</name>
</gene>